<evidence type="ECO:0000313" key="3">
    <source>
        <dbReference type="Proteomes" id="UP000314294"/>
    </source>
</evidence>
<organism evidence="2 3">
    <name type="scientific">Liparis tanakae</name>
    <name type="common">Tanaka's snailfish</name>
    <dbReference type="NCBI Taxonomy" id="230148"/>
    <lineage>
        <taxon>Eukaryota</taxon>
        <taxon>Metazoa</taxon>
        <taxon>Chordata</taxon>
        <taxon>Craniata</taxon>
        <taxon>Vertebrata</taxon>
        <taxon>Euteleostomi</taxon>
        <taxon>Actinopterygii</taxon>
        <taxon>Neopterygii</taxon>
        <taxon>Teleostei</taxon>
        <taxon>Neoteleostei</taxon>
        <taxon>Acanthomorphata</taxon>
        <taxon>Eupercaria</taxon>
        <taxon>Perciformes</taxon>
        <taxon>Cottioidei</taxon>
        <taxon>Cottales</taxon>
        <taxon>Liparidae</taxon>
        <taxon>Liparis</taxon>
    </lineage>
</organism>
<gene>
    <name evidence="2" type="ORF">EYF80_000869</name>
</gene>
<keyword evidence="3" id="KW-1185">Reference proteome</keyword>
<dbReference type="AlphaFoldDB" id="A0A4Z2JG95"/>
<reference evidence="2 3" key="1">
    <citation type="submission" date="2019-03" db="EMBL/GenBank/DDBJ databases">
        <title>First draft genome of Liparis tanakae, snailfish: a comprehensive survey of snailfish specific genes.</title>
        <authorList>
            <person name="Kim W."/>
            <person name="Song I."/>
            <person name="Jeong J.-H."/>
            <person name="Kim D."/>
            <person name="Kim S."/>
            <person name="Ryu S."/>
            <person name="Song J.Y."/>
            <person name="Lee S.K."/>
        </authorList>
    </citation>
    <scope>NUCLEOTIDE SEQUENCE [LARGE SCALE GENOMIC DNA]</scope>
    <source>
        <tissue evidence="2">Muscle</tissue>
    </source>
</reference>
<dbReference type="EMBL" id="SRLO01000003">
    <property type="protein sequence ID" value="TNN88991.1"/>
    <property type="molecule type" value="Genomic_DNA"/>
</dbReference>
<evidence type="ECO:0000313" key="2">
    <source>
        <dbReference type="EMBL" id="TNN88991.1"/>
    </source>
</evidence>
<feature type="region of interest" description="Disordered" evidence="1">
    <location>
        <begin position="61"/>
        <end position="129"/>
    </location>
</feature>
<name>A0A4Z2JG95_9TELE</name>
<feature type="compositionally biased region" description="Basic and acidic residues" evidence="1">
    <location>
        <begin position="73"/>
        <end position="113"/>
    </location>
</feature>
<evidence type="ECO:0000256" key="1">
    <source>
        <dbReference type="SAM" id="MobiDB-lite"/>
    </source>
</evidence>
<comment type="caution">
    <text evidence="2">The sequence shown here is derived from an EMBL/GenBank/DDBJ whole genome shotgun (WGS) entry which is preliminary data.</text>
</comment>
<sequence>MQVTLSLAGQLPEFQQGSFQPTDLLTTVCSQLLLATGAFPGRGPAWPSHVKCGPRVSEDMPSATWAPANSAEPRWEQLGLERRVQVQRGGERGIRKREEGDGRRERERERDMGGRPVGDPTPQRSAQGVNELFTEICRLLGQEARESPIQIPTQDAGDPAPPRDRRSRRKAGSAMGRPEESIPGLLLMSTLGERGAGLGRTLSSSALAAVECWAFLMLVPSASHTCSPRVSCTVKI</sequence>
<accession>A0A4Z2JG95</accession>
<protein>
    <submittedName>
        <fullName evidence="2">Uncharacterized protein</fullName>
    </submittedName>
</protein>
<proteinExistence type="predicted"/>
<dbReference type="Proteomes" id="UP000314294">
    <property type="component" value="Unassembled WGS sequence"/>
</dbReference>
<feature type="region of interest" description="Disordered" evidence="1">
    <location>
        <begin position="144"/>
        <end position="181"/>
    </location>
</feature>